<evidence type="ECO:0000313" key="4">
    <source>
        <dbReference type="Proteomes" id="UP000236655"/>
    </source>
</evidence>
<name>A0A2I7N676_9NEIS</name>
<organism evidence="3 4">
    <name type="scientific">Aquella oligotrophica</name>
    <dbReference type="NCBI Taxonomy" id="2067065"/>
    <lineage>
        <taxon>Bacteria</taxon>
        <taxon>Pseudomonadati</taxon>
        <taxon>Pseudomonadota</taxon>
        <taxon>Betaproteobacteria</taxon>
        <taxon>Neisseriales</taxon>
        <taxon>Neisseriaceae</taxon>
        <taxon>Aquella</taxon>
    </lineage>
</organism>
<dbReference type="Gene3D" id="3.30.110.70">
    <property type="entry name" value="Hypothetical protein apc22750. Chain B"/>
    <property type="match status" value="1"/>
</dbReference>
<evidence type="ECO:0000256" key="1">
    <source>
        <dbReference type="ARBA" id="ARBA00010751"/>
    </source>
</evidence>
<dbReference type="AlphaFoldDB" id="A0A2I7N676"/>
<evidence type="ECO:0000313" key="3">
    <source>
        <dbReference type="EMBL" id="AUR51958.1"/>
    </source>
</evidence>
<dbReference type="InterPro" id="IPR035439">
    <property type="entry name" value="UPF0145_dom_sf"/>
</dbReference>
<protein>
    <recommendedName>
        <fullName evidence="2">UPF0145 protein CUN60_06490</fullName>
    </recommendedName>
</protein>
<dbReference type="PANTHER" id="PTHR34068">
    <property type="entry name" value="UPF0145 PROTEIN YBJQ"/>
    <property type="match status" value="1"/>
</dbReference>
<reference evidence="4" key="1">
    <citation type="submission" date="2017-11" db="EMBL/GenBank/DDBJ databases">
        <authorList>
            <person name="Chan K.G."/>
            <person name="Lee L.S."/>
        </authorList>
    </citation>
    <scope>NUCLEOTIDE SEQUENCE [LARGE SCALE GENOMIC DNA]</scope>
    <source>
        <strain evidence="4">DSM 100970</strain>
    </source>
</reference>
<dbReference type="InterPro" id="IPR002765">
    <property type="entry name" value="UPF0145_YbjQ-like"/>
</dbReference>
<dbReference type="KEGG" id="nba:CUN60_06490"/>
<accession>A0A2I7N676</accession>
<dbReference type="HAMAP" id="MF_00338">
    <property type="entry name" value="UPF0145"/>
    <property type="match status" value="1"/>
</dbReference>
<dbReference type="Proteomes" id="UP000236655">
    <property type="component" value="Chromosome"/>
</dbReference>
<sequence>MIVTTTNDVPGKEITQVLGIVHGIVVRTPTIAQGFLGNIKNIFGGHNQAFTDMCEQTREHAYQNMIAQAQAMGANAIVAMRYDSDSVGGDQTRANEVFCYGTAVIVR</sequence>
<dbReference type="RefSeq" id="WP_102951254.1">
    <property type="nucleotide sequence ID" value="NZ_CP024847.1"/>
</dbReference>
<dbReference type="Pfam" id="PF01906">
    <property type="entry name" value="YbjQ_1"/>
    <property type="match status" value="1"/>
</dbReference>
<keyword evidence="4" id="KW-1185">Reference proteome</keyword>
<dbReference type="SUPFAM" id="SSF117782">
    <property type="entry name" value="YbjQ-like"/>
    <property type="match status" value="1"/>
</dbReference>
<evidence type="ECO:0000256" key="2">
    <source>
        <dbReference type="HAMAP-Rule" id="MF_00338"/>
    </source>
</evidence>
<dbReference type="OrthoDB" id="9796448at2"/>
<dbReference type="PANTHER" id="PTHR34068:SF2">
    <property type="entry name" value="UPF0145 PROTEIN SCO3412"/>
    <property type="match status" value="1"/>
</dbReference>
<proteinExistence type="inferred from homology"/>
<comment type="similarity">
    <text evidence="1 2">Belongs to the UPF0145 family.</text>
</comment>
<dbReference type="EMBL" id="CP024847">
    <property type="protein sequence ID" value="AUR51958.1"/>
    <property type="molecule type" value="Genomic_DNA"/>
</dbReference>
<gene>
    <name evidence="3" type="ORF">CUN60_06490</name>
</gene>